<dbReference type="Proteomes" id="UP000654370">
    <property type="component" value="Unassembled WGS sequence"/>
</dbReference>
<feature type="chain" id="PRO_5034157388" evidence="1">
    <location>
        <begin position="22"/>
        <end position="243"/>
    </location>
</feature>
<sequence length="243" mass="27657">MRSQIKELILLLLSMALLILSEEQVVMSPRPPSTKRIEEDMDVDQGYDVNLRRPEKFGYIHNIFTPFVRLPPDQKIHQNDDDFIPLHNKLAHVPDKALVVLNEFHYDKPSEPLVFKGRVSKHTARSVSRLKKGYTMTFKFATFDYDHAAGQWYEHIVSGNRYPHADELTGRVQQVTQNGRDIEIVVAPLEGLVQNIAVAENVKRGSIDVGWGPATLKCALCGKYKCNCDDLTTQNALLQDLLF</sequence>
<protein>
    <submittedName>
        <fullName evidence="2">Uncharacterized protein</fullName>
    </submittedName>
</protein>
<evidence type="ECO:0000256" key="1">
    <source>
        <dbReference type="SAM" id="SignalP"/>
    </source>
</evidence>
<evidence type="ECO:0000313" key="2">
    <source>
        <dbReference type="EMBL" id="KAG2171624.1"/>
    </source>
</evidence>
<keyword evidence="1" id="KW-0732">Signal</keyword>
<accession>A0A8H7U9M6</accession>
<reference evidence="2" key="1">
    <citation type="submission" date="2020-12" db="EMBL/GenBank/DDBJ databases">
        <title>Metabolic potential, ecology and presence of endohyphal bacteria is reflected in genomic diversity of Mucoromycotina.</title>
        <authorList>
            <person name="Muszewska A."/>
            <person name="Okrasinska A."/>
            <person name="Steczkiewicz K."/>
            <person name="Drgas O."/>
            <person name="Orlowska M."/>
            <person name="Perlinska-Lenart U."/>
            <person name="Aleksandrzak-Piekarczyk T."/>
            <person name="Szatraj K."/>
            <person name="Zielenkiewicz U."/>
            <person name="Pilsyk S."/>
            <person name="Malc E."/>
            <person name="Mieczkowski P."/>
            <person name="Kruszewska J.S."/>
            <person name="Biernat P."/>
            <person name="Pawlowska J."/>
        </authorList>
    </citation>
    <scope>NUCLEOTIDE SEQUENCE</scope>
    <source>
        <strain evidence="2">WA0000067209</strain>
    </source>
</reference>
<dbReference type="OrthoDB" id="2336492at2759"/>
<proteinExistence type="predicted"/>
<organism evidence="2 3">
    <name type="scientific">Mortierella isabellina</name>
    <name type="common">Filamentous fungus</name>
    <name type="synonym">Umbelopsis isabellina</name>
    <dbReference type="NCBI Taxonomy" id="91625"/>
    <lineage>
        <taxon>Eukaryota</taxon>
        <taxon>Fungi</taxon>
        <taxon>Fungi incertae sedis</taxon>
        <taxon>Mucoromycota</taxon>
        <taxon>Mucoromycotina</taxon>
        <taxon>Umbelopsidomycetes</taxon>
        <taxon>Umbelopsidales</taxon>
        <taxon>Umbelopsidaceae</taxon>
        <taxon>Umbelopsis</taxon>
    </lineage>
</organism>
<evidence type="ECO:0000313" key="3">
    <source>
        <dbReference type="Proteomes" id="UP000654370"/>
    </source>
</evidence>
<feature type="signal peptide" evidence="1">
    <location>
        <begin position="1"/>
        <end position="21"/>
    </location>
</feature>
<keyword evidence="3" id="KW-1185">Reference proteome</keyword>
<dbReference type="AlphaFoldDB" id="A0A8H7U9M6"/>
<comment type="caution">
    <text evidence="2">The sequence shown here is derived from an EMBL/GenBank/DDBJ whole genome shotgun (WGS) entry which is preliminary data.</text>
</comment>
<gene>
    <name evidence="2" type="ORF">INT43_008350</name>
</gene>
<dbReference type="EMBL" id="JAEPQZ010000020">
    <property type="protein sequence ID" value="KAG2171624.1"/>
    <property type="molecule type" value="Genomic_DNA"/>
</dbReference>
<name>A0A8H7U9M6_MORIS</name>